<dbReference type="EMBL" id="JBBKAI010000002">
    <property type="protein sequence ID" value="MEJ8656787.1"/>
    <property type="molecule type" value="Genomic_DNA"/>
</dbReference>
<evidence type="ECO:0000313" key="1">
    <source>
        <dbReference type="EMBL" id="MEJ8656787.1"/>
    </source>
</evidence>
<name>A0ACC6QEB4_9ACTN</name>
<organism evidence="1 2">
    <name type="scientific">Streptomyces pratisoli</name>
    <dbReference type="NCBI Taxonomy" id="3139917"/>
    <lineage>
        <taxon>Bacteria</taxon>
        <taxon>Bacillati</taxon>
        <taxon>Actinomycetota</taxon>
        <taxon>Actinomycetes</taxon>
        <taxon>Kitasatosporales</taxon>
        <taxon>Streptomycetaceae</taxon>
        <taxon>Streptomyces</taxon>
    </lineage>
</organism>
<sequence>MTDARSPMRALRAALFAAVCISLAAVGHSSMSGHDLPVTAVLFAFVLTAGAGWLAGTRRRGALTIGSGLLTVQGVLHLIFAGSEPHDSGGRGHHHTAATGADATSNGATTLDMAPTAGTAAADTLVAEATAHLTQLATGPGGMLAAHVLAAAVCALWLAHGEAALFRLARTAGTVRTSLFAPLRLVLAVVRVPELPYSVRPRPRTRRLHGVVLAHSVSRRGPPGRPYTRATVPGALV</sequence>
<reference evidence="1" key="1">
    <citation type="submission" date="2024-03" db="EMBL/GenBank/DDBJ databases">
        <title>Novel Streptomyces species of biotechnological and ecological value are a feature of Machair soil.</title>
        <authorList>
            <person name="Prole J.R."/>
            <person name="Goodfellow M."/>
            <person name="Allenby N."/>
            <person name="Ward A.C."/>
        </authorList>
    </citation>
    <scope>NUCLEOTIDE SEQUENCE</scope>
    <source>
        <strain evidence="1">MS1.AVA.4</strain>
    </source>
</reference>
<keyword evidence="2" id="KW-1185">Reference proteome</keyword>
<accession>A0ACC6QEB4</accession>
<dbReference type="Proteomes" id="UP001375539">
    <property type="component" value="Unassembled WGS sequence"/>
</dbReference>
<protein>
    <submittedName>
        <fullName evidence="1">Uncharacterized protein</fullName>
    </submittedName>
</protein>
<proteinExistence type="predicted"/>
<gene>
    <name evidence="1" type="ORF">WKI58_09635</name>
</gene>
<comment type="caution">
    <text evidence="1">The sequence shown here is derived from an EMBL/GenBank/DDBJ whole genome shotgun (WGS) entry which is preliminary data.</text>
</comment>
<evidence type="ECO:0000313" key="2">
    <source>
        <dbReference type="Proteomes" id="UP001375539"/>
    </source>
</evidence>